<dbReference type="Gene3D" id="3.40.1620.10">
    <property type="entry name" value="YefM-like domain"/>
    <property type="match status" value="1"/>
</dbReference>
<accession>A0ABR6P427</accession>
<comment type="caution">
    <text evidence="3">The sequence shown here is derived from an EMBL/GenBank/DDBJ whole genome shotgun (WGS) entry which is preliminary data.</text>
</comment>
<evidence type="ECO:0000256" key="1">
    <source>
        <dbReference type="ARBA" id="ARBA00009981"/>
    </source>
</evidence>
<keyword evidence="4" id="KW-1185">Reference proteome</keyword>
<dbReference type="PANTHER" id="PTHR33713:SF9">
    <property type="entry name" value="ANTITOXIN"/>
    <property type="match status" value="1"/>
</dbReference>
<reference evidence="3 4" key="1">
    <citation type="submission" date="2020-08" db="EMBL/GenBank/DDBJ databases">
        <title>Genomic Encyclopedia of Type Strains, Phase IV (KMG-IV): sequencing the most valuable type-strain genomes for metagenomic binning, comparative biology and taxonomic classification.</title>
        <authorList>
            <person name="Goeker M."/>
        </authorList>
    </citation>
    <scope>NUCLEOTIDE SEQUENCE [LARGE SCALE GENOMIC DNA]</scope>
    <source>
        <strain evidence="3 4">DSM 15757</strain>
    </source>
</reference>
<dbReference type="NCBIfam" id="TIGR01552">
    <property type="entry name" value="phd_fam"/>
    <property type="match status" value="1"/>
</dbReference>
<dbReference type="Proteomes" id="UP000587579">
    <property type="component" value="Unassembled WGS sequence"/>
</dbReference>
<comment type="similarity">
    <text evidence="1 2">Belongs to the phD/YefM antitoxin family.</text>
</comment>
<dbReference type="InterPro" id="IPR006442">
    <property type="entry name" value="Antitoxin_Phd/YefM"/>
</dbReference>
<protein>
    <recommendedName>
        <fullName evidence="2">Antitoxin</fullName>
    </recommendedName>
</protein>
<evidence type="ECO:0000256" key="2">
    <source>
        <dbReference type="RuleBase" id="RU362080"/>
    </source>
</evidence>
<proteinExistence type="inferred from homology"/>
<dbReference type="EMBL" id="JACHEZ010000010">
    <property type="protein sequence ID" value="MBB6030833.1"/>
    <property type="molecule type" value="Genomic_DNA"/>
</dbReference>
<sequence length="86" mass="9731">MRNIMRSWSLQDAKNKFSELARRAEVEGPQFVTRHGREAVVVVSAAEFRRLTAPREDLVSFLAHSPLVGEGLEIERDASPARELEL</sequence>
<name>A0ABR6P427_9DEIN</name>
<evidence type="ECO:0000313" key="4">
    <source>
        <dbReference type="Proteomes" id="UP000587579"/>
    </source>
</evidence>
<dbReference type="PANTHER" id="PTHR33713">
    <property type="entry name" value="ANTITOXIN YAFN-RELATED"/>
    <property type="match status" value="1"/>
</dbReference>
<dbReference type="Pfam" id="PF02604">
    <property type="entry name" value="PhdYeFM_antitox"/>
    <property type="match status" value="1"/>
</dbReference>
<evidence type="ECO:0000313" key="3">
    <source>
        <dbReference type="EMBL" id="MBB6030833.1"/>
    </source>
</evidence>
<comment type="function">
    <text evidence="2">Antitoxin component of a type II toxin-antitoxin (TA) system.</text>
</comment>
<gene>
    <name evidence="3" type="ORF">HNQ05_002232</name>
</gene>
<dbReference type="SUPFAM" id="SSF143120">
    <property type="entry name" value="YefM-like"/>
    <property type="match status" value="1"/>
</dbReference>
<dbReference type="InterPro" id="IPR036165">
    <property type="entry name" value="YefM-like_sf"/>
</dbReference>
<dbReference type="RefSeq" id="WP_221266984.1">
    <property type="nucleotide sequence ID" value="NZ_JACHEZ010000010.1"/>
</dbReference>
<organism evidence="3 4">
    <name type="scientific">Oceanithermus desulfurans</name>
    <dbReference type="NCBI Taxonomy" id="227924"/>
    <lineage>
        <taxon>Bacteria</taxon>
        <taxon>Thermotogati</taxon>
        <taxon>Deinococcota</taxon>
        <taxon>Deinococci</taxon>
        <taxon>Thermales</taxon>
        <taxon>Thermaceae</taxon>
        <taxon>Oceanithermus</taxon>
    </lineage>
</organism>
<dbReference type="InterPro" id="IPR051405">
    <property type="entry name" value="phD/YefM_antitoxin"/>
</dbReference>